<dbReference type="RefSeq" id="WP_344659544.1">
    <property type="nucleotide sequence ID" value="NZ_BAAAQM010000030.1"/>
</dbReference>
<comment type="caution">
    <text evidence="2">The sequence shown here is derived from an EMBL/GenBank/DDBJ whole genome shotgun (WGS) entry which is preliminary data.</text>
</comment>
<evidence type="ECO:0000256" key="1">
    <source>
        <dbReference type="SAM" id="MobiDB-lite"/>
    </source>
</evidence>
<dbReference type="Proteomes" id="UP001499854">
    <property type="component" value="Unassembled WGS sequence"/>
</dbReference>
<accession>A0ABP5DQC2</accession>
<evidence type="ECO:0000313" key="2">
    <source>
        <dbReference type="EMBL" id="GAA1982567.1"/>
    </source>
</evidence>
<sequence>MPGSDLERVLSRLAADPAFAARVAADPVTALADLRLTAADLAVVERLVAPAVPDPLSESGVRLRRLLEGGANDEVLCDDDPNTSPSGEGGDS</sequence>
<keyword evidence="3" id="KW-1185">Reference proteome</keyword>
<reference evidence="3" key="1">
    <citation type="journal article" date="2019" name="Int. J. Syst. Evol. Microbiol.">
        <title>The Global Catalogue of Microorganisms (GCM) 10K type strain sequencing project: providing services to taxonomists for standard genome sequencing and annotation.</title>
        <authorList>
            <consortium name="The Broad Institute Genomics Platform"/>
            <consortium name="The Broad Institute Genome Sequencing Center for Infectious Disease"/>
            <person name="Wu L."/>
            <person name="Ma J."/>
        </authorList>
    </citation>
    <scope>NUCLEOTIDE SEQUENCE [LARGE SCALE GENOMIC DNA]</scope>
    <source>
        <strain evidence="3">JCM 16013</strain>
    </source>
</reference>
<organism evidence="2 3">
    <name type="scientific">Catenulispora subtropica</name>
    <dbReference type="NCBI Taxonomy" id="450798"/>
    <lineage>
        <taxon>Bacteria</taxon>
        <taxon>Bacillati</taxon>
        <taxon>Actinomycetota</taxon>
        <taxon>Actinomycetes</taxon>
        <taxon>Catenulisporales</taxon>
        <taxon>Catenulisporaceae</taxon>
        <taxon>Catenulispora</taxon>
    </lineage>
</organism>
<name>A0ABP5DQC2_9ACTN</name>
<proteinExistence type="predicted"/>
<feature type="region of interest" description="Disordered" evidence="1">
    <location>
        <begin position="72"/>
        <end position="92"/>
    </location>
</feature>
<dbReference type="EMBL" id="BAAAQM010000030">
    <property type="protein sequence ID" value="GAA1982567.1"/>
    <property type="molecule type" value="Genomic_DNA"/>
</dbReference>
<evidence type="ECO:0000313" key="3">
    <source>
        <dbReference type="Proteomes" id="UP001499854"/>
    </source>
</evidence>
<gene>
    <name evidence="2" type="ORF">GCM10009838_50040</name>
</gene>
<protein>
    <submittedName>
        <fullName evidence="2">Uncharacterized protein</fullName>
    </submittedName>
</protein>